<evidence type="ECO:0000313" key="2">
    <source>
        <dbReference type="Proteomes" id="UP001207918"/>
    </source>
</evidence>
<evidence type="ECO:0000313" key="1">
    <source>
        <dbReference type="EMBL" id="MCW9708046.1"/>
    </source>
</evidence>
<evidence type="ECO:0008006" key="3">
    <source>
        <dbReference type="Google" id="ProtNLM"/>
    </source>
</evidence>
<keyword evidence="2" id="KW-1185">Reference proteome</keyword>
<name>A0ABT3PQC1_9BACT</name>
<accession>A0ABT3PQC1</accession>
<gene>
    <name evidence="1" type="ORF">J6I44_14360</name>
</gene>
<dbReference type="EMBL" id="JAGGJA010000009">
    <property type="protein sequence ID" value="MCW9708046.1"/>
    <property type="molecule type" value="Genomic_DNA"/>
</dbReference>
<comment type="caution">
    <text evidence="1">The sequence shown here is derived from an EMBL/GenBank/DDBJ whole genome shotgun (WGS) entry which is preliminary data.</text>
</comment>
<protein>
    <recommendedName>
        <fullName evidence="3">Lipocalin-like domain-containing protein</fullName>
    </recommendedName>
</protein>
<reference evidence="1 2" key="1">
    <citation type="submission" date="2021-03" db="EMBL/GenBank/DDBJ databases">
        <title>Aliifodinibius sp. nov., a new bacterium isolated from saline soil.</title>
        <authorList>
            <person name="Galisteo C."/>
            <person name="De La Haba R."/>
            <person name="Sanchez-Porro C."/>
            <person name="Ventosa A."/>
        </authorList>
    </citation>
    <scope>NUCLEOTIDE SEQUENCE [LARGE SCALE GENOMIC DNA]</scope>
    <source>
        <strain evidence="1 2">1BSP15-2V2</strain>
    </source>
</reference>
<dbReference type="RefSeq" id="WP_265766832.1">
    <property type="nucleotide sequence ID" value="NZ_JAGGJA010000009.1"/>
</dbReference>
<dbReference type="Proteomes" id="UP001207918">
    <property type="component" value="Unassembled WGS sequence"/>
</dbReference>
<organism evidence="1 2">
    <name type="scientific">Fodinibius salsisoli</name>
    <dbReference type="NCBI Taxonomy" id="2820877"/>
    <lineage>
        <taxon>Bacteria</taxon>
        <taxon>Pseudomonadati</taxon>
        <taxon>Balneolota</taxon>
        <taxon>Balneolia</taxon>
        <taxon>Balneolales</taxon>
        <taxon>Balneolaceae</taxon>
        <taxon>Fodinibius</taxon>
    </lineage>
</organism>
<sequence length="193" mass="22124">MKYRLKILPMLVGFLFLNGCHVSNSGNYQQLHQEFNGTWQPVHSITDQSIDADLDGESSRFLLEEITNWDVAFLSLQILKDSDGNEYPHLFNLPYPDQYFPPESNLGDQGFYINYNTGLAPRRFKITRSEGQLSIQLQPKSGYQDDDLPHYKSIAIKSDHLILEVVMEIELLTADGWQMVEFTTRYARIGAGT</sequence>
<proteinExistence type="predicted"/>